<evidence type="ECO:0000313" key="1">
    <source>
        <dbReference type="EMBL" id="MFC3754834.1"/>
    </source>
</evidence>
<keyword evidence="2" id="KW-1185">Reference proteome</keyword>
<organism evidence="1 2">
    <name type="scientific">Chryseobacterium tructae</name>
    <dbReference type="NCBI Taxonomy" id="1037380"/>
    <lineage>
        <taxon>Bacteria</taxon>
        <taxon>Pseudomonadati</taxon>
        <taxon>Bacteroidota</taxon>
        <taxon>Flavobacteriia</taxon>
        <taxon>Flavobacteriales</taxon>
        <taxon>Weeksellaceae</taxon>
        <taxon>Chryseobacterium group</taxon>
        <taxon>Chryseobacterium</taxon>
    </lineage>
</organism>
<protein>
    <submittedName>
        <fullName evidence="1">Class IIb bacteriocin, lactobin A/cerein 7B family</fullName>
    </submittedName>
</protein>
<accession>A0ABV7XQL7</accession>
<dbReference type="EMBL" id="JBHRYO010000001">
    <property type="protein sequence ID" value="MFC3754834.1"/>
    <property type="molecule type" value="Genomic_DNA"/>
</dbReference>
<evidence type="ECO:0000313" key="2">
    <source>
        <dbReference type="Proteomes" id="UP001595735"/>
    </source>
</evidence>
<dbReference type="InterPro" id="IPR023991">
    <property type="entry name" value="Bacteriocin_IIb_lactobn/cerein"/>
</dbReference>
<comment type="caution">
    <text evidence="1">The sequence shown here is derived from an EMBL/GenBank/DDBJ whole genome shotgun (WGS) entry which is preliminary data.</text>
</comment>
<dbReference type="NCBIfam" id="TIGR03949">
    <property type="entry name" value="bact_IIb_cerein"/>
    <property type="match status" value="1"/>
</dbReference>
<gene>
    <name evidence="1" type="ORF">ACFONJ_02435</name>
</gene>
<dbReference type="RefSeq" id="WP_290302085.1">
    <property type="nucleotide sequence ID" value="NZ_JAUFQR010000003.1"/>
</dbReference>
<name>A0ABV7XQL7_9FLAO</name>
<proteinExistence type="predicted"/>
<dbReference type="Proteomes" id="UP001595735">
    <property type="component" value="Unassembled WGS sequence"/>
</dbReference>
<sequence length="52" mass="5762">MKKSNIQKKKLTKSELKEINGGVLPLCLRGFCYIPETGEFERGLVAKDGSCC</sequence>
<reference evidence="2" key="1">
    <citation type="journal article" date="2019" name="Int. J. Syst. Evol. Microbiol.">
        <title>The Global Catalogue of Microorganisms (GCM) 10K type strain sequencing project: providing services to taxonomists for standard genome sequencing and annotation.</title>
        <authorList>
            <consortium name="The Broad Institute Genomics Platform"/>
            <consortium name="The Broad Institute Genome Sequencing Center for Infectious Disease"/>
            <person name="Wu L."/>
            <person name="Ma J."/>
        </authorList>
    </citation>
    <scope>NUCLEOTIDE SEQUENCE [LARGE SCALE GENOMIC DNA]</scope>
    <source>
        <strain evidence="2">CECT 7798</strain>
    </source>
</reference>